<gene>
    <name evidence="6" type="ORF">AGABI1DRAFT_42280</name>
</gene>
<comment type="subcellular location">
    <subcellularLocation>
        <location evidence="1">Mitochondrion</location>
    </subcellularLocation>
</comment>
<dbReference type="PANTHER" id="PTHR47677">
    <property type="entry name" value="CYTOCHROME C OXIDASE ASSEMBLY FACTOR 6"/>
    <property type="match status" value="1"/>
</dbReference>
<dbReference type="KEGG" id="abp:AGABI1DRAFT42280"/>
<dbReference type="InParanoid" id="K5VU21"/>
<dbReference type="GeneID" id="18829435"/>
<dbReference type="RefSeq" id="XP_007331192.1">
    <property type="nucleotide sequence ID" value="XM_007331130.1"/>
</dbReference>
<dbReference type="eggNOG" id="ENOG502S7HF">
    <property type="taxonomic scope" value="Eukaryota"/>
</dbReference>
<sequence length="95" mass="11095">MGWFSWGNKNQDISEPSRQNRQKCWETRDSYFDCLDRANIIKPGDEGNSCAKEKQLYEDNCAKSWITYFNQRRVLADAQKDRLAQAQAQADSARK</sequence>
<evidence type="ECO:0000256" key="2">
    <source>
        <dbReference type="ARBA" id="ARBA00006425"/>
    </source>
</evidence>
<evidence type="ECO:0000313" key="6">
    <source>
        <dbReference type="EMBL" id="EKM77964.1"/>
    </source>
</evidence>
<dbReference type="OMA" id="CAKAWVK"/>
<dbReference type="PROSITE" id="PS51808">
    <property type="entry name" value="CHCH"/>
    <property type="match status" value="1"/>
</dbReference>
<evidence type="ECO:0000256" key="5">
    <source>
        <dbReference type="SAM" id="MobiDB-lite"/>
    </source>
</evidence>
<evidence type="ECO:0000256" key="3">
    <source>
        <dbReference type="ARBA" id="ARBA00023128"/>
    </source>
</evidence>
<keyword evidence="3" id="KW-0496">Mitochondrion</keyword>
<reference evidence="7" key="1">
    <citation type="journal article" date="2012" name="Proc. Natl. Acad. Sci. U.S.A.">
        <title>Genome sequence of the button mushroom Agaricus bisporus reveals mechanisms governing adaptation to a humic-rich ecological niche.</title>
        <authorList>
            <person name="Morin E."/>
            <person name="Kohler A."/>
            <person name="Baker A.R."/>
            <person name="Foulongne-Oriol M."/>
            <person name="Lombard V."/>
            <person name="Nagy L.G."/>
            <person name="Ohm R.A."/>
            <person name="Patyshakuliyeva A."/>
            <person name="Brun A."/>
            <person name="Aerts A.L."/>
            <person name="Bailey A.M."/>
            <person name="Billette C."/>
            <person name="Coutinho P.M."/>
            <person name="Deakin G."/>
            <person name="Doddapaneni H."/>
            <person name="Floudas D."/>
            <person name="Grimwood J."/>
            <person name="Hilden K."/>
            <person name="Kuees U."/>
            <person name="LaButti K.M."/>
            <person name="Lapidus A."/>
            <person name="Lindquist E.A."/>
            <person name="Lucas S.M."/>
            <person name="Murat C."/>
            <person name="Riley R.W."/>
            <person name="Salamov A.A."/>
            <person name="Schmutz J."/>
            <person name="Subramanian V."/>
            <person name="Woesten H.A.B."/>
            <person name="Xu J."/>
            <person name="Eastwood D.C."/>
            <person name="Foster G.D."/>
            <person name="Sonnenberg A.S."/>
            <person name="Cullen D."/>
            <person name="de Vries R.P."/>
            <person name="Lundell T."/>
            <person name="Hibbett D.S."/>
            <person name="Henrissat B."/>
            <person name="Burton K.S."/>
            <person name="Kerrigan R.W."/>
            <person name="Challen M.P."/>
            <person name="Grigoriev I.V."/>
            <person name="Martin F."/>
        </authorList>
    </citation>
    <scope>NUCLEOTIDE SEQUENCE [LARGE SCALE GENOMIC DNA]</scope>
    <source>
        <strain evidence="7">JB137-S8 / ATCC MYA-4627 / FGSC 10392</strain>
    </source>
</reference>
<dbReference type="InterPro" id="IPR048280">
    <property type="entry name" value="COX6B-like"/>
</dbReference>
<protein>
    <submittedName>
        <fullName evidence="6">Uncharacterized protein</fullName>
    </submittedName>
</protein>
<dbReference type="HOGENOM" id="CLU_142408_0_0_1"/>
<dbReference type="OrthoDB" id="5545577at2759"/>
<proteinExistence type="inferred from homology"/>
<evidence type="ECO:0000313" key="7">
    <source>
        <dbReference type="Proteomes" id="UP000008493"/>
    </source>
</evidence>
<dbReference type="EMBL" id="JH971393">
    <property type="protein sequence ID" value="EKM77964.1"/>
    <property type="molecule type" value="Genomic_DNA"/>
</dbReference>
<dbReference type="InterPro" id="IPR036549">
    <property type="entry name" value="CX6/COA6-like_sf"/>
</dbReference>
<feature type="region of interest" description="Disordered" evidence="5">
    <location>
        <begin position="1"/>
        <end position="21"/>
    </location>
</feature>
<dbReference type="AlphaFoldDB" id="K5VU21"/>
<dbReference type="STRING" id="597362.K5VU21"/>
<organism evidence="6 7">
    <name type="scientific">Agaricus bisporus var. burnettii (strain JB137-S8 / ATCC MYA-4627 / FGSC 10392)</name>
    <name type="common">White button mushroom</name>
    <dbReference type="NCBI Taxonomy" id="597362"/>
    <lineage>
        <taxon>Eukaryota</taxon>
        <taxon>Fungi</taxon>
        <taxon>Dikarya</taxon>
        <taxon>Basidiomycota</taxon>
        <taxon>Agaricomycotina</taxon>
        <taxon>Agaricomycetes</taxon>
        <taxon>Agaricomycetidae</taxon>
        <taxon>Agaricales</taxon>
        <taxon>Agaricineae</taxon>
        <taxon>Agaricaceae</taxon>
        <taxon>Agaricus</taxon>
    </lineage>
</organism>
<evidence type="ECO:0000256" key="4">
    <source>
        <dbReference type="ARBA" id="ARBA00023157"/>
    </source>
</evidence>
<dbReference type="FunCoup" id="K5VU21">
    <property type="interactions" value="16"/>
</dbReference>
<dbReference type="InterPro" id="IPR048281">
    <property type="entry name" value="COA6_fun"/>
</dbReference>
<keyword evidence="7" id="KW-1185">Reference proteome</keyword>
<dbReference type="PANTHER" id="PTHR47677:SF1">
    <property type="entry name" value="CYTOCHROME C OXIDASE ASSEMBLY FACTOR 6"/>
    <property type="match status" value="1"/>
</dbReference>
<dbReference type="SUPFAM" id="SSF47694">
    <property type="entry name" value="Cytochrome c oxidase subunit h"/>
    <property type="match status" value="1"/>
</dbReference>
<comment type="similarity">
    <text evidence="2">Belongs to the cytochrome c oxidase subunit 6B family.</text>
</comment>
<evidence type="ECO:0000256" key="1">
    <source>
        <dbReference type="ARBA" id="ARBA00004173"/>
    </source>
</evidence>
<accession>K5VU21</accession>
<dbReference type="Proteomes" id="UP000008493">
    <property type="component" value="Unassembled WGS sequence"/>
</dbReference>
<name>K5VU21_AGABU</name>
<dbReference type="GO" id="GO:0005739">
    <property type="term" value="C:mitochondrion"/>
    <property type="evidence" value="ECO:0007669"/>
    <property type="project" value="UniProtKB-SubCell"/>
</dbReference>
<feature type="compositionally biased region" description="Polar residues" evidence="5">
    <location>
        <begin position="7"/>
        <end position="19"/>
    </location>
</feature>
<keyword evidence="4" id="KW-1015">Disulfide bond</keyword>
<dbReference type="Gene3D" id="1.10.10.140">
    <property type="entry name" value="Cytochrome c oxidase, subunit VIb"/>
    <property type="match status" value="1"/>
</dbReference>
<dbReference type="Pfam" id="PF02297">
    <property type="entry name" value="COX6B"/>
    <property type="match status" value="1"/>
</dbReference>